<dbReference type="InterPro" id="IPR022398">
    <property type="entry name" value="Peptidase_S8_His-AS"/>
</dbReference>
<comment type="caution">
    <text evidence="8">The sequence shown here is derived from an EMBL/GenBank/DDBJ whole genome shotgun (WGS) entry which is preliminary data.</text>
</comment>
<dbReference type="InterPro" id="IPR050131">
    <property type="entry name" value="Peptidase_S8_subtilisin-like"/>
</dbReference>
<dbReference type="SUPFAM" id="SSF52743">
    <property type="entry name" value="Subtilisin-like"/>
    <property type="match status" value="1"/>
</dbReference>
<dbReference type="InterPro" id="IPR000209">
    <property type="entry name" value="Peptidase_S8/S53_dom"/>
</dbReference>
<reference evidence="8 9" key="1">
    <citation type="submission" date="2016-03" db="EMBL/GenBank/DDBJ databases">
        <title>Niastella vici sp. nov., isolated from farmland soil.</title>
        <authorList>
            <person name="Chen L."/>
            <person name="Wang D."/>
            <person name="Yang S."/>
            <person name="Wang G."/>
        </authorList>
    </citation>
    <scope>NUCLEOTIDE SEQUENCE [LARGE SCALE GENOMIC DNA]</scope>
    <source>
        <strain evidence="8 9">DJ57</strain>
    </source>
</reference>
<keyword evidence="4 6" id="KW-0720">Serine protease</keyword>
<dbReference type="PANTHER" id="PTHR43806:SF11">
    <property type="entry name" value="CEREVISIN-RELATED"/>
    <property type="match status" value="1"/>
</dbReference>
<feature type="active site" description="Charge relay system" evidence="5 6">
    <location>
        <position position="606"/>
    </location>
</feature>
<evidence type="ECO:0000259" key="7">
    <source>
        <dbReference type="Pfam" id="PF00082"/>
    </source>
</evidence>
<dbReference type="PANTHER" id="PTHR43806">
    <property type="entry name" value="PEPTIDASE S8"/>
    <property type="match status" value="1"/>
</dbReference>
<dbReference type="AlphaFoldDB" id="A0A1V9FEV5"/>
<evidence type="ECO:0000256" key="1">
    <source>
        <dbReference type="ARBA" id="ARBA00011073"/>
    </source>
</evidence>
<dbReference type="InterPro" id="IPR015500">
    <property type="entry name" value="Peptidase_S8_subtilisin-rel"/>
</dbReference>
<dbReference type="EMBL" id="LVYD01000124">
    <property type="protein sequence ID" value="OQP56885.1"/>
    <property type="molecule type" value="Genomic_DNA"/>
</dbReference>
<evidence type="ECO:0000256" key="3">
    <source>
        <dbReference type="ARBA" id="ARBA00022801"/>
    </source>
</evidence>
<gene>
    <name evidence="8" type="ORF">A3860_09895</name>
</gene>
<dbReference type="Gene3D" id="3.40.50.200">
    <property type="entry name" value="Peptidase S8/S53 domain"/>
    <property type="match status" value="1"/>
</dbReference>
<evidence type="ECO:0000256" key="5">
    <source>
        <dbReference type="PIRSR" id="PIRSR615500-1"/>
    </source>
</evidence>
<feature type="active site" description="Charge relay system" evidence="5 6">
    <location>
        <position position="187"/>
    </location>
</feature>
<dbReference type="GO" id="GO:0004252">
    <property type="term" value="F:serine-type endopeptidase activity"/>
    <property type="evidence" value="ECO:0007669"/>
    <property type="project" value="UniProtKB-UniRule"/>
</dbReference>
<dbReference type="NCBIfam" id="TIGR04183">
    <property type="entry name" value="Por_Secre_tail"/>
    <property type="match status" value="1"/>
</dbReference>
<dbReference type="Gene3D" id="2.60.120.1290">
    <property type="match status" value="1"/>
</dbReference>
<evidence type="ECO:0000313" key="9">
    <source>
        <dbReference type="Proteomes" id="UP000192796"/>
    </source>
</evidence>
<dbReference type="PROSITE" id="PS00138">
    <property type="entry name" value="SUBTILASE_SER"/>
    <property type="match status" value="1"/>
</dbReference>
<dbReference type="InterPro" id="IPR026444">
    <property type="entry name" value="Secre_tail"/>
</dbReference>
<organism evidence="8 9">
    <name type="scientific">Niastella vici</name>
    <dbReference type="NCBI Taxonomy" id="1703345"/>
    <lineage>
        <taxon>Bacteria</taxon>
        <taxon>Pseudomonadati</taxon>
        <taxon>Bacteroidota</taxon>
        <taxon>Chitinophagia</taxon>
        <taxon>Chitinophagales</taxon>
        <taxon>Chitinophagaceae</taxon>
        <taxon>Niastella</taxon>
    </lineage>
</organism>
<dbReference type="Proteomes" id="UP000192796">
    <property type="component" value="Unassembled WGS sequence"/>
</dbReference>
<dbReference type="RefSeq" id="WP_081155847.1">
    <property type="nucleotide sequence ID" value="NZ_LVYD01000124.1"/>
</dbReference>
<evidence type="ECO:0000313" key="8">
    <source>
        <dbReference type="EMBL" id="OQP56885.1"/>
    </source>
</evidence>
<comment type="similarity">
    <text evidence="1 6">Belongs to the peptidase S8 family.</text>
</comment>
<evidence type="ECO:0000256" key="6">
    <source>
        <dbReference type="PROSITE-ProRule" id="PRU01240"/>
    </source>
</evidence>
<feature type="active site" description="Charge relay system" evidence="5 6">
    <location>
        <position position="259"/>
    </location>
</feature>
<proteinExistence type="inferred from homology"/>
<feature type="domain" description="Peptidase S8/S53" evidence="7">
    <location>
        <begin position="178"/>
        <end position="417"/>
    </location>
</feature>
<dbReference type="STRING" id="1703345.A3860_09895"/>
<sequence length="1184" mass="127277">MRRSTPRDHLLVVYRFVTTHTPHKTIFISFFALLFYASGYAQTRRSPEDKIDPAFRFVMAKGTPGARQAALGFSPAYKTTPTLVIPAAGQPIEERYDCIVYTSNATAVRNTGALVNSVLPQFVTAWATLDQITQLSNLPGVQYIAAPVMDALHNDIAVATTGASLLHQGRLNNTVYKGKGVIVAIFDSGIDWTHPDFRDPADTTKSRILRIWDQTLSPIAGEVSPAGMSYGVEYTQDQINDELDGTPAGYVRERDINGHGTHVAGTAAGNGAAIPLTRKYTGMAPEADIVIIKGGDGSFSNTNVINGLTYLKNLATTLGEPVVLNMSIGGQFGPHDGTREYEVAVDNFTASAPGRAVVISAGNENGTNIHNQLSLAAADSGSITFSVPSGTSGTDILEYRVYVNDSSNITATLTAPAAGGIVTATPGQSSFGFLLSNNFYAFVSNFIEAGNGDRYVDVYIARNGSNTANPAGSWTLSLTNNTANTLSLHGWLYYKNAFFSTATVSGGNSEYMVASPGSATTAITVASYVARPSWYTFGAIGSYYGTTARNDAISTFSSHGPRRDGVIKPEIAAIGQHVISAFSSSSTAALTDIIYPGRYRKNQGTSMSAPVVTGAVALLLQTNPTATVSQIRTTLFNNTATDSITNAAGAMPNTTWGYGRLDIYKAAGAVFNCSPVNRRTYQYDAPNLTSEDAGITLTTQRIAVRFTPDISGRMAGAYYHPSTTKTALVLEVRADSAGRPNALLGKVALPDTLVGTFSWNYVDLSNLNIPVTRGTDYYVVVYRDSSSSANWSLRRENTRLDNRSLLSTDGVSWSSQVYDYKIRSVVYSNPQLTGNLVTTNAAITRNIATTNLFIDSSCQLIAGLTPAGANAVSGNVTATVWKENKVPHDCGIPFVARHYQLLPATNASTVTGRITLYFTQAEFNAFNADILSFLNLPANPTDNAGKANLRIAKYDGATGNGSGLPCSYNGDATLIDPADSDIVWNADASRWEVSFDVTGFGGFVVQTHRSIFPLVENFNGRPQGKSNVLNWLFECLRKWATFDIESSPNGTDFTSIGKTGGWDDCHHFFTFNHDKPQNGKTYYRIKITDKAGVYYSNTIVLEREKITATTLYPSVIKKGESIQVVLAETDATLRIIDATGRQVYSQPLLSGMQKVTLPVSESGVYFYSIQNSKGKGTSGKLIIQ</sequence>
<dbReference type="PROSITE" id="PS00137">
    <property type="entry name" value="SUBTILASE_HIS"/>
    <property type="match status" value="1"/>
</dbReference>
<keyword evidence="2 6" id="KW-0645">Protease</keyword>
<accession>A0A1V9FEV5</accession>
<keyword evidence="3 6" id="KW-0378">Hydrolase</keyword>
<dbReference type="GO" id="GO:0006508">
    <property type="term" value="P:proteolysis"/>
    <property type="evidence" value="ECO:0007669"/>
    <property type="project" value="UniProtKB-KW"/>
</dbReference>
<evidence type="ECO:0000256" key="4">
    <source>
        <dbReference type="ARBA" id="ARBA00022825"/>
    </source>
</evidence>
<name>A0A1V9FEV5_9BACT</name>
<protein>
    <recommendedName>
        <fullName evidence="7">Peptidase S8/S53 domain-containing protein</fullName>
    </recommendedName>
</protein>
<dbReference type="Pfam" id="PF00082">
    <property type="entry name" value="Peptidase_S8"/>
    <property type="match status" value="2"/>
</dbReference>
<dbReference type="PROSITE" id="PS51892">
    <property type="entry name" value="SUBTILASE"/>
    <property type="match status" value="1"/>
</dbReference>
<dbReference type="InterPro" id="IPR023828">
    <property type="entry name" value="Peptidase_S8_Ser-AS"/>
</dbReference>
<dbReference type="PRINTS" id="PR00723">
    <property type="entry name" value="SUBTILISIN"/>
</dbReference>
<keyword evidence="9" id="KW-1185">Reference proteome</keyword>
<dbReference type="OrthoDB" id="9792152at2"/>
<dbReference type="InterPro" id="IPR036852">
    <property type="entry name" value="Peptidase_S8/S53_dom_sf"/>
</dbReference>
<feature type="domain" description="Peptidase S8/S53" evidence="7">
    <location>
        <begin position="500"/>
        <end position="659"/>
    </location>
</feature>
<evidence type="ECO:0000256" key="2">
    <source>
        <dbReference type="ARBA" id="ARBA00022670"/>
    </source>
</evidence>